<dbReference type="InterPro" id="IPR009097">
    <property type="entry name" value="Cyclic_Pdiesterase"/>
</dbReference>
<evidence type="ECO:0000313" key="3">
    <source>
        <dbReference type="EnsemblMetazoa" id="tetur13g02770.1"/>
    </source>
</evidence>
<dbReference type="CDD" id="cd00105">
    <property type="entry name" value="KH-I"/>
    <property type="match status" value="1"/>
</dbReference>
<dbReference type="PANTHER" id="PTHR13360">
    <property type="entry name" value="ACTIVATING SIGNAL COINTEGRATOR 1 COMPLEX SUBUNIT 1"/>
    <property type="match status" value="1"/>
</dbReference>
<protein>
    <recommendedName>
        <fullName evidence="2">K Homology domain-containing protein</fullName>
    </recommendedName>
</protein>
<proteinExistence type="predicted"/>
<dbReference type="Gene3D" id="3.90.1140.10">
    <property type="entry name" value="Cyclic phosphodiesterase"/>
    <property type="match status" value="1"/>
</dbReference>
<dbReference type="PROSITE" id="PS50084">
    <property type="entry name" value="KH_TYPE_1"/>
    <property type="match status" value="1"/>
</dbReference>
<dbReference type="SUPFAM" id="SSF54791">
    <property type="entry name" value="Eukaryotic type KH-domain (KH-domain type I)"/>
    <property type="match status" value="1"/>
</dbReference>
<dbReference type="InterPro" id="IPR004087">
    <property type="entry name" value="KH_dom"/>
</dbReference>
<evidence type="ECO:0000313" key="4">
    <source>
        <dbReference type="Proteomes" id="UP000015104"/>
    </source>
</evidence>
<keyword evidence="1" id="KW-0694">RNA-binding</keyword>
<dbReference type="InterPro" id="IPR004088">
    <property type="entry name" value="KH_dom_type_1"/>
</dbReference>
<dbReference type="GO" id="GO:0003723">
    <property type="term" value="F:RNA binding"/>
    <property type="evidence" value="ECO:0007669"/>
    <property type="project" value="UniProtKB-UniRule"/>
</dbReference>
<dbReference type="SMART" id="SM00322">
    <property type="entry name" value="KH"/>
    <property type="match status" value="1"/>
</dbReference>
<reference evidence="3" key="2">
    <citation type="submission" date="2015-06" db="UniProtKB">
        <authorList>
            <consortium name="EnsemblMetazoa"/>
        </authorList>
    </citation>
    <scope>IDENTIFICATION</scope>
</reference>
<accession>T1KK84</accession>
<dbReference type="SUPFAM" id="SSF55144">
    <property type="entry name" value="LigT-like"/>
    <property type="match status" value="1"/>
</dbReference>
<dbReference type="eggNOG" id="KOG2814">
    <property type="taxonomic scope" value="Eukaryota"/>
</dbReference>
<dbReference type="GO" id="GO:0005634">
    <property type="term" value="C:nucleus"/>
    <property type="evidence" value="ECO:0007669"/>
    <property type="project" value="TreeGrafter"/>
</dbReference>
<dbReference type="InterPro" id="IPR036612">
    <property type="entry name" value="KH_dom_type_1_sf"/>
</dbReference>
<keyword evidence="4" id="KW-1185">Reference proteome</keyword>
<dbReference type="EMBL" id="CAEY01000175">
    <property type="status" value="NOT_ANNOTATED_CDS"/>
    <property type="molecule type" value="Genomic_DNA"/>
</dbReference>
<dbReference type="GO" id="GO:0006355">
    <property type="term" value="P:regulation of DNA-templated transcription"/>
    <property type="evidence" value="ECO:0007669"/>
    <property type="project" value="TreeGrafter"/>
</dbReference>
<dbReference type="Pfam" id="PF00013">
    <property type="entry name" value="KH_1"/>
    <property type="match status" value="1"/>
</dbReference>
<dbReference type="GO" id="GO:0006307">
    <property type="term" value="P:DNA alkylation repair"/>
    <property type="evidence" value="ECO:0007669"/>
    <property type="project" value="InterPro"/>
</dbReference>
<organism evidence="3 4">
    <name type="scientific">Tetranychus urticae</name>
    <name type="common">Two-spotted spider mite</name>
    <dbReference type="NCBI Taxonomy" id="32264"/>
    <lineage>
        <taxon>Eukaryota</taxon>
        <taxon>Metazoa</taxon>
        <taxon>Ecdysozoa</taxon>
        <taxon>Arthropoda</taxon>
        <taxon>Chelicerata</taxon>
        <taxon>Arachnida</taxon>
        <taxon>Acari</taxon>
        <taxon>Acariformes</taxon>
        <taxon>Trombidiformes</taxon>
        <taxon>Prostigmata</taxon>
        <taxon>Eleutherengona</taxon>
        <taxon>Raphignathae</taxon>
        <taxon>Tetranychoidea</taxon>
        <taxon>Tetranychidae</taxon>
        <taxon>Tetranychus</taxon>
    </lineage>
</organism>
<name>T1KK84_TETUR</name>
<dbReference type="PIRSF" id="PIRSF027019">
    <property type="entry name" value="Euk_LigT"/>
    <property type="match status" value="1"/>
</dbReference>
<dbReference type="AlphaFoldDB" id="T1KK84"/>
<dbReference type="HOGENOM" id="CLU_044606_0_1_1"/>
<evidence type="ECO:0000259" key="2">
    <source>
        <dbReference type="SMART" id="SM00322"/>
    </source>
</evidence>
<feature type="domain" description="K Homology" evidence="2">
    <location>
        <begin position="65"/>
        <end position="137"/>
    </location>
</feature>
<dbReference type="InterPro" id="IPR019510">
    <property type="entry name" value="AKAP7-like_phosphoesterase"/>
</dbReference>
<dbReference type="InterPro" id="IPR009210">
    <property type="entry name" value="ASCC1"/>
</dbReference>
<evidence type="ECO:0000256" key="1">
    <source>
        <dbReference type="PROSITE-ProRule" id="PRU00117"/>
    </source>
</evidence>
<dbReference type="EnsemblMetazoa" id="tetur13g02770.1">
    <property type="protein sequence ID" value="tetur13g02770.1"/>
    <property type="gene ID" value="tetur13g02770"/>
</dbReference>
<dbReference type="OMA" id="CLAHFQT"/>
<sequence length="368" mass="42720">MDLVKPNCIVVNGRCFRAFYSGGEAIHSGSANSYEIDEEYVDDCSEEVPVNDDLECIDIEKDDHGNFIHSMTVAPEFYGMIIGYKGQNLNKLEHSTKCRVIIPKKDDSSSKGKTVILRSSAKRNVLDARRKIMAIVERSRSRLEPNYFISIPIEDEKLTERYIEFKNQVLAEVKKEPHRYQGICNEIFQDPGRLHLTICMLLVLDDDEKKQIIQKLEKIHKEKIMDIINKKKIIIKICGLEYMNDDINAVDVLYGKIEHNEELQQICDLLVDQFKNTLFIARERAKVVLHLTLLNSKFKLDKAEREGWLKDRKKDKREKYSVQELMNKFGDYYFGEVQVKSIELAIRHTRTDKGGYKSAFTIDLTKSL</sequence>
<dbReference type="STRING" id="32264.T1KK84"/>
<dbReference type="OrthoDB" id="277832at2759"/>
<dbReference type="PANTHER" id="PTHR13360:SF1">
    <property type="entry name" value="ACTIVATING SIGNAL COINTEGRATOR 1 COMPLEX SUBUNIT 1"/>
    <property type="match status" value="1"/>
</dbReference>
<gene>
    <name evidence="3" type="primary">107364757</name>
</gene>
<dbReference type="Pfam" id="PF10469">
    <property type="entry name" value="AKAP7_NLS"/>
    <property type="match status" value="1"/>
</dbReference>
<dbReference type="KEGG" id="tut:107364757"/>
<dbReference type="Gene3D" id="3.30.1370.10">
    <property type="entry name" value="K Homology domain, type 1"/>
    <property type="match status" value="1"/>
</dbReference>
<reference evidence="4" key="1">
    <citation type="submission" date="2011-08" db="EMBL/GenBank/DDBJ databases">
        <authorList>
            <person name="Rombauts S."/>
        </authorList>
    </citation>
    <scope>NUCLEOTIDE SEQUENCE</scope>
    <source>
        <strain evidence="4">London</strain>
    </source>
</reference>
<dbReference type="Proteomes" id="UP000015104">
    <property type="component" value="Unassembled WGS sequence"/>
</dbReference>